<dbReference type="SMART" id="SM00044">
    <property type="entry name" value="CYCc"/>
    <property type="match status" value="1"/>
</dbReference>
<dbReference type="CDD" id="cd07302">
    <property type="entry name" value="CHD"/>
    <property type="match status" value="1"/>
</dbReference>
<dbReference type="PANTHER" id="PTHR43081:SF19">
    <property type="entry name" value="PH-SENSITIVE ADENYLATE CYCLASE RV1264"/>
    <property type="match status" value="1"/>
</dbReference>
<protein>
    <submittedName>
        <fullName evidence="3">Adenylate/guanylate cyclase domain-containing protein</fullName>
    </submittedName>
</protein>
<dbReference type="Gene3D" id="3.40.50.1820">
    <property type="entry name" value="alpha/beta hydrolase"/>
    <property type="match status" value="1"/>
</dbReference>
<gene>
    <name evidence="3" type="ORF">ACFQS9_02975</name>
</gene>
<organism evidence="3 4">
    <name type="scientific">Rhodococcus daqingensis</name>
    <dbReference type="NCBI Taxonomy" id="2479363"/>
    <lineage>
        <taxon>Bacteria</taxon>
        <taxon>Bacillati</taxon>
        <taxon>Actinomycetota</taxon>
        <taxon>Actinomycetes</taxon>
        <taxon>Mycobacteriales</taxon>
        <taxon>Nocardiaceae</taxon>
        <taxon>Rhodococcus</taxon>
    </lineage>
</organism>
<reference evidence="4" key="1">
    <citation type="journal article" date="2019" name="Int. J. Syst. Evol. Microbiol.">
        <title>The Global Catalogue of Microorganisms (GCM) 10K type strain sequencing project: providing services to taxonomists for standard genome sequencing and annotation.</title>
        <authorList>
            <consortium name="The Broad Institute Genomics Platform"/>
            <consortium name="The Broad Institute Genome Sequencing Center for Infectious Disease"/>
            <person name="Wu L."/>
            <person name="Ma J."/>
        </authorList>
    </citation>
    <scope>NUCLEOTIDE SEQUENCE [LARGE SCALE GENOMIC DNA]</scope>
    <source>
        <strain evidence="4">ICMP 19430</strain>
    </source>
</reference>
<dbReference type="SUPFAM" id="SSF55073">
    <property type="entry name" value="Nucleotide cyclase"/>
    <property type="match status" value="1"/>
</dbReference>
<dbReference type="SUPFAM" id="SSF53474">
    <property type="entry name" value="alpha/beta-Hydrolases"/>
    <property type="match status" value="1"/>
</dbReference>
<evidence type="ECO:0000313" key="4">
    <source>
        <dbReference type="Proteomes" id="UP001596484"/>
    </source>
</evidence>
<sequence length="496" mass="53030">MEPPGVRYLDRDGHALAYQVVDGGPHNVVAFLEIGMHLDLMWTDPHILALFERVATYASTVYVQRRGFGLSDQVDHVPTVEQQADDITAVMDAAGMRRATLIGYVTTCGPLALIAARSPARVAGLVLVNPVAQGPLCGAAELHGWEAQEAEHFVAGYLEAYRNWGTGQTLEMWDPALMSPHNRRLMAMIERCAATPAAASAFLDWALRLDLSEVLRSVQAPTRVLCNPANAASEGAVRYVAELIPGASFHLLPPTRPGASIGEGSIPIFDQFEEMVTGASHPADVDRFLGSVVFTDIVGSTELLSGLGDVTYRELLAAHDRQVRLEVENSGGRVVSIMGDGTFSLFDGPSSAVRCAQAICVSAAELGIAVRAGVHTGEIEHIGTDLAGMTVHIGARVGSAAGPGEVFVSRTVRDLVVGSGLVFEDRGERELKGVPGRWSLYALADGDHSPTPVRQETLMLNPIDRAVLQVARRAPRLARAAVSMANARARRRTRSG</sequence>
<dbReference type="Gene3D" id="3.30.70.1230">
    <property type="entry name" value="Nucleotide cyclase"/>
    <property type="match status" value="1"/>
</dbReference>
<comment type="caution">
    <text evidence="3">The sequence shown here is derived from an EMBL/GenBank/DDBJ whole genome shotgun (WGS) entry which is preliminary data.</text>
</comment>
<dbReference type="Proteomes" id="UP001596484">
    <property type="component" value="Unassembled WGS sequence"/>
</dbReference>
<evidence type="ECO:0000313" key="3">
    <source>
        <dbReference type="EMBL" id="MFC7446846.1"/>
    </source>
</evidence>
<evidence type="ECO:0000256" key="1">
    <source>
        <dbReference type="ARBA" id="ARBA00005381"/>
    </source>
</evidence>
<dbReference type="InterPro" id="IPR050697">
    <property type="entry name" value="Adenylyl/Guanylyl_Cyclase_3/4"/>
</dbReference>
<dbReference type="PROSITE" id="PS50125">
    <property type="entry name" value="GUANYLATE_CYCLASE_2"/>
    <property type="match status" value="1"/>
</dbReference>
<dbReference type="InterPro" id="IPR029058">
    <property type="entry name" value="AB_hydrolase_fold"/>
</dbReference>
<dbReference type="RefSeq" id="WP_378401387.1">
    <property type="nucleotide sequence ID" value="NZ_JBHTCS010000002.1"/>
</dbReference>
<comment type="similarity">
    <text evidence="1">Belongs to the adenylyl cyclase class-3 family.</text>
</comment>
<dbReference type="InterPro" id="IPR001054">
    <property type="entry name" value="A/G_cyclase"/>
</dbReference>
<evidence type="ECO:0000259" key="2">
    <source>
        <dbReference type="PROSITE" id="PS50125"/>
    </source>
</evidence>
<dbReference type="EMBL" id="JBHTCS010000002">
    <property type="protein sequence ID" value="MFC7446846.1"/>
    <property type="molecule type" value="Genomic_DNA"/>
</dbReference>
<keyword evidence="4" id="KW-1185">Reference proteome</keyword>
<proteinExistence type="inferred from homology"/>
<accession>A0ABW2RT24</accession>
<dbReference type="Pfam" id="PF00211">
    <property type="entry name" value="Guanylate_cyc"/>
    <property type="match status" value="1"/>
</dbReference>
<dbReference type="InterPro" id="IPR029787">
    <property type="entry name" value="Nucleotide_cyclase"/>
</dbReference>
<dbReference type="PANTHER" id="PTHR43081">
    <property type="entry name" value="ADENYLATE CYCLASE, TERMINAL-DIFFERENTIATION SPECIFIC-RELATED"/>
    <property type="match status" value="1"/>
</dbReference>
<name>A0ABW2RT24_9NOCA</name>
<feature type="domain" description="Guanylate cyclase" evidence="2">
    <location>
        <begin position="291"/>
        <end position="398"/>
    </location>
</feature>